<reference evidence="10 11" key="1">
    <citation type="journal article" date="2014" name="BMC Genomics">
        <title>Genome sequencing of four Aureobasidium pullulans varieties: biotechnological potential, stress tolerance, and description of new species.</title>
        <authorList>
            <person name="Gostin Ar C."/>
            <person name="Ohm R.A."/>
            <person name="Kogej T."/>
            <person name="Sonjak S."/>
            <person name="Turk M."/>
            <person name="Zajc J."/>
            <person name="Zalar P."/>
            <person name="Grube M."/>
            <person name="Sun H."/>
            <person name="Han J."/>
            <person name="Sharma A."/>
            <person name="Chiniquy J."/>
            <person name="Ngan C.Y."/>
            <person name="Lipzen A."/>
            <person name="Barry K."/>
            <person name="Grigoriev I.V."/>
            <person name="Gunde-Cimerman N."/>
        </authorList>
    </citation>
    <scope>NUCLEOTIDE SEQUENCE [LARGE SCALE GENOMIC DNA]</scope>
    <source>
        <strain evidence="10 11">EXF-150</strain>
    </source>
</reference>
<dbReference type="GO" id="GO:0006351">
    <property type="term" value="P:DNA-templated transcription"/>
    <property type="evidence" value="ECO:0007669"/>
    <property type="project" value="InterPro"/>
</dbReference>
<dbReference type="GO" id="GO:0008270">
    <property type="term" value="F:zinc ion binding"/>
    <property type="evidence" value="ECO:0007669"/>
    <property type="project" value="UniProtKB-KW"/>
</dbReference>
<feature type="domain" description="C2H2-type" evidence="9">
    <location>
        <begin position="44"/>
        <end position="72"/>
    </location>
</feature>
<protein>
    <recommendedName>
        <fullName evidence="9">C2H2-type domain-containing protein</fullName>
    </recommendedName>
</protein>
<dbReference type="RefSeq" id="XP_029756213.1">
    <property type="nucleotide sequence ID" value="XM_029902222.1"/>
</dbReference>
<proteinExistence type="predicted"/>
<dbReference type="Pfam" id="PF04082">
    <property type="entry name" value="Fungal_trans"/>
    <property type="match status" value="1"/>
</dbReference>
<evidence type="ECO:0000313" key="11">
    <source>
        <dbReference type="Proteomes" id="UP000030706"/>
    </source>
</evidence>
<keyword evidence="3" id="KW-0677">Repeat</keyword>
<dbReference type="GO" id="GO:0005634">
    <property type="term" value="C:nucleus"/>
    <property type="evidence" value="ECO:0007669"/>
    <property type="project" value="UniProtKB-SubCell"/>
</dbReference>
<dbReference type="InterPro" id="IPR036236">
    <property type="entry name" value="Znf_C2H2_sf"/>
</dbReference>
<evidence type="ECO:0000256" key="5">
    <source>
        <dbReference type="ARBA" id="ARBA00022833"/>
    </source>
</evidence>
<evidence type="ECO:0000313" key="10">
    <source>
        <dbReference type="EMBL" id="KEQ80026.1"/>
    </source>
</evidence>
<keyword evidence="11" id="KW-1185">Reference proteome</keyword>
<dbReference type="Gene3D" id="3.30.160.60">
    <property type="entry name" value="Classic Zinc Finger"/>
    <property type="match status" value="2"/>
</dbReference>
<gene>
    <name evidence="10" type="ORF">M438DRAFT_305279</name>
</gene>
<feature type="region of interest" description="Disordered" evidence="8">
    <location>
        <begin position="67"/>
        <end position="146"/>
    </location>
</feature>
<dbReference type="HOGENOM" id="CLU_007784_1_0_1"/>
<feature type="domain" description="C2H2-type" evidence="9">
    <location>
        <begin position="16"/>
        <end position="43"/>
    </location>
</feature>
<dbReference type="EMBL" id="KL585001">
    <property type="protein sequence ID" value="KEQ80026.1"/>
    <property type="molecule type" value="Genomic_DNA"/>
</dbReference>
<dbReference type="GO" id="GO:0000981">
    <property type="term" value="F:DNA-binding transcription factor activity, RNA polymerase II-specific"/>
    <property type="evidence" value="ECO:0007669"/>
    <property type="project" value="InterPro"/>
</dbReference>
<comment type="subcellular location">
    <subcellularLocation>
        <location evidence="1">Nucleus</location>
    </subcellularLocation>
</comment>
<dbReference type="OrthoDB" id="654211at2759"/>
<evidence type="ECO:0000256" key="7">
    <source>
        <dbReference type="PROSITE-ProRule" id="PRU00042"/>
    </source>
</evidence>
<dbReference type="GO" id="GO:0000978">
    <property type="term" value="F:RNA polymerase II cis-regulatory region sequence-specific DNA binding"/>
    <property type="evidence" value="ECO:0007669"/>
    <property type="project" value="InterPro"/>
</dbReference>
<dbReference type="GO" id="GO:0000785">
    <property type="term" value="C:chromatin"/>
    <property type="evidence" value="ECO:0007669"/>
    <property type="project" value="TreeGrafter"/>
</dbReference>
<dbReference type="InterPro" id="IPR051059">
    <property type="entry name" value="VerF-like"/>
</dbReference>
<dbReference type="CDD" id="cd12148">
    <property type="entry name" value="fungal_TF_MHR"/>
    <property type="match status" value="1"/>
</dbReference>
<dbReference type="InterPro" id="IPR013087">
    <property type="entry name" value="Znf_C2H2_type"/>
</dbReference>
<dbReference type="Proteomes" id="UP000030706">
    <property type="component" value="Unassembled WGS sequence"/>
</dbReference>
<name>A0A074XZC4_AURPU</name>
<dbReference type="Pfam" id="PF00096">
    <property type="entry name" value="zf-C2H2"/>
    <property type="match status" value="1"/>
</dbReference>
<evidence type="ECO:0000256" key="6">
    <source>
        <dbReference type="ARBA" id="ARBA00023242"/>
    </source>
</evidence>
<organism evidence="10 11">
    <name type="scientific">Aureobasidium pullulans EXF-150</name>
    <dbReference type="NCBI Taxonomy" id="1043002"/>
    <lineage>
        <taxon>Eukaryota</taxon>
        <taxon>Fungi</taxon>
        <taxon>Dikarya</taxon>
        <taxon>Ascomycota</taxon>
        <taxon>Pezizomycotina</taxon>
        <taxon>Dothideomycetes</taxon>
        <taxon>Dothideomycetidae</taxon>
        <taxon>Dothideales</taxon>
        <taxon>Saccotheciaceae</taxon>
        <taxon>Aureobasidium</taxon>
    </lineage>
</organism>
<dbReference type="GeneID" id="40744528"/>
<keyword evidence="5" id="KW-0862">Zinc</keyword>
<evidence type="ECO:0000256" key="2">
    <source>
        <dbReference type="ARBA" id="ARBA00022723"/>
    </source>
</evidence>
<dbReference type="SUPFAM" id="SSF57667">
    <property type="entry name" value="beta-beta-alpha zinc fingers"/>
    <property type="match status" value="1"/>
</dbReference>
<keyword evidence="2" id="KW-0479">Metal-binding</keyword>
<evidence type="ECO:0000256" key="4">
    <source>
        <dbReference type="ARBA" id="ARBA00022771"/>
    </source>
</evidence>
<dbReference type="STRING" id="1043002.A0A074XZC4"/>
<sequence length="782" mass="88178">MASNTSLRRRNPVKPFHCSICNRDFARAEHLQRHTTTHTNEKPFTCFCGKAFARKDLLKRHELNGKHLSVTPSDKSPSDGHVQHTQSGTNGSESSNSTPCDTERPQSIVAHEPVSQQPHWQPSVPVSRQQGIQPDVSGMGYTQIPSQESFLPPDNLLFPNDFNDFSNFIDTMGLHAGLDFLYDPAFNFQDMASTQNDVYTVANEPVQLPSLPTDSATTVHAASTQTRIRPMEDDFEELGPVPCPWKIHEEERSQILGALSPFHHLLIGFALPSRLALGRYITGYFEHYQDHLPILHPVTFRPPQYYQFPALFLAMAAIGAIYRCETRTAMELFRASKQVVLETWQDGEDSLLDRDTDLHSAIKQLRTVQAALLLDKFAVCQCDSQSAKDTLTLQSLLAAYLRSSNPLAKSSSKTNCKNWHDWVIHESYRRTQLGIFFVLNLHTVFFDKPPIALTSQLDVDLPCPTAEWIAPSQSAWDNARMHTPNSVSFQDAFSALFSESPADKHLNYSPFANLVLIHALLQRIYLARQMQSNPSGSLREADMYEMGLALKQWTAIWKQAPESILDPLNHDGSNSLTSTAILGLARIRLHSNYSFPMRAGNRDWQKVAKRLFDTAPPLRTENMTLPLLHSAHALNFLVKFGIMYISRTMFGWWDNQNLFYYLEAAVFLSKWLETMAETYQAMRPTEAELKIIGIVVRVIEELAASLDAPESLGHLYTLGDLDHGNVPLILRSLSSQIVRGWAVVFDNSRAPWAIVGFIGRSLDLYAQMAEERRLAKENASLV</sequence>
<feature type="compositionally biased region" description="Polar residues" evidence="8">
    <location>
        <begin position="114"/>
        <end position="132"/>
    </location>
</feature>
<dbReference type="SMART" id="SM00355">
    <property type="entry name" value="ZnF_C2H2"/>
    <property type="match status" value="2"/>
</dbReference>
<keyword evidence="6" id="KW-0539">Nucleus</keyword>
<dbReference type="PANTHER" id="PTHR40626:SF10">
    <property type="entry name" value="C2H2-TYPE DOMAIN-CONTAINING PROTEIN"/>
    <property type="match status" value="1"/>
</dbReference>
<evidence type="ECO:0000259" key="9">
    <source>
        <dbReference type="PROSITE" id="PS50157"/>
    </source>
</evidence>
<keyword evidence="4 7" id="KW-0863">Zinc-finger</keyword>
<evidence type="ECO:0000256" key="3">
    <source>
        <dbReference type="ARBA" id="ARBA00022737"/>
    </source>
</evidence>
<accession>A0A074XZC4</accession>
<dbReference type="PROSITE" id="PS00028">
    <property type="entry name" value="ZINC_FINGER_C2H2_1"/>
    <property type="match status" value="1"/>
</dbReference>
<dbReference type="AlphaFoldDB" id="A0A074XZC4"/>
<evidence type="ECO:0000256" key="8">
    <source>
        <dbReference type="SAM" id="MobiDB-lite"/>
    </source>
</evidence>
<evidence type="ECO:0000256" key="1">
    <source>
        <dbReference type="ARBA" id="ARBA00004123"/>
    </source>
</evidence>
<dbReference type="PROSITE" id="PS50157">
    <property type="entry name" value="ZINC_FINGER_C2H2_2"/>
    <property type="match status" value="2"/>
</dbReference>
<dbReference type="PANTHER" id="PTHR40626">
    <property type="entry name" value="MIP31509P"/>
    <property type="match status" value="1"/>
</dbReference>
<feature type="compositionally biased region" description="Low complexity" evidence="8">
    <location>
        <begin position="87"/>
        <end position="98"/>
    </location>
</feature>
<dbReference type="InterPro" id="IPR007219">
    <property type="entry name" value="XnlR_reg_dom"/>
</dbReference>